<comment type="caution">
    <text evidence="1">The sequence shown here is derived from an EMBL/GenBank/DDBJ whole genome shotgun (WGS) entry which is preliminary data.</text>
</comment>
<evidence type="ECO:0000313" key="2">
    <source>
        <dbReference type="Proteomes" id="UP000184267"/>
    </source>
</evidence>
<dbReference type="AlphaFoldDB" id="A0A1M2VY49"/>
<sequence length="53" mass="5972">MSQSARLPAATRYVSSWDQRRLQVFATLAIVGQVEFCGPWALILRWVCVSTCV</sequence>
<dbReference type="EMBL" id="MNAD01000480">
    <property type="protein sequence ID" value="OJT12515.1"/>
    <property type="molecule type" value="Genomic_DNA"/>
</dbReference>
<gene>
    <name evidence="1" type="ORF">TRAPUB_10916</name>
</gene>
<proteinExistence type="predicted"/>
<dbReference type="Proteomes" id="UP000184267">
    <property type="component" value="Unassembled WGS sequence"/>
</dbReference>
<protein>
    <submittedName>
        <fullName evidence="1">Uncharacterized protein</fullName>
    </submittedName>
</protein>
<accession>A0A1M2VY49</accession>
<name>A0A1M2VY49_TRAPU</name>
<evidence type="ECO:0000313" key="1">
    <source>
        <dbReference type="EMBL" id="OJT12515.1"/>
    </source>
</evidence>
<reference evidence="1 2" key="1">
    <citation type="submission" date="2016-10" db="EMBL/GenBank/DDBJ databases">
        <title>Genome sequence of the basidiomycete white-rot fungus Trametes pubescens.</title>
        <authorList>
            <person name="Makela M.R."/>
            <person name="Granchi Z."/>
            <person name="Peng M."/>
            <person name="De Vries R.P."/>
            <person name="Grigoriev I."/>
            <person name="Riley R."/>
            <person name="Hilden K."/>
        </authorList>
    </citation>
    <scope>NUCLEOTIDE SEQUENCE [LARGE SCALE GENOMIC DNA]</scope>
    <source>
        <strain evidence="1 2">FBCC735</strain>
    </source>
</reference>
<keyword evidence="2" id="KW-1185">Reference proteome</keyword>
<organism evidence="1 2">
    <name type="scientific">Trametes pubescens</name>
    <name type="common">White-rot fungus</name>
    <dbReference type="NCBI Taxonomy" id="154538"/>
    <lineage>
        <taxon>Eukaryota</taxon>
        <taxon>Fungi</taxon>
        <taxon>Dikarya</taxon>
        <taxon>Basidiomycota</taxon>
        <taxon>Agaricomycotina</taxon>
        <taxon>Agaricomycetes</taxon>
        <taxon>Polyporales</taxon>
        <taxon>Polyporaceae</taxon>
        <taxon>Trametes</taxon>
    </lineage>
</organism>